<evidence type="ECO:0000313" key="6">
    <source>
        <dbReference type="Proteomes" id="UP000321901"/>
    </source>
</evidence>
<comment type="function">
    <text evidence="4">Acts as an anti-CsrA protein, binds CsrA and prevents it from repressing translation of its target genes, one of which is flagellin. Binds to flagellin and participates in the assembly of the flagellum.</text>
</comment>
<dbReference type="AlphaFoldDB" id="A0A511Z6D8"/>
<dbReference type="HAMAP" id="MF_01185">
    <property type="entry name" value="FliW"/>
    <property type="match status" value="1"/>
</dbReference>
<gene>
    <name evidence="4 5" type="primary">fliW</name>
    <name evidence="5" type="ORF">SLU01_13100</name>
</gene>
<dbReference type="GO" id="GO:0005737">
    <property type="term" value="C:cytoplasm"/>
    <property type="evidence" value="ECO:0007669"/>
    <property type="project" value="UniProtKB-SubCell"/>
</dbReference>
<evidence type="ECO:0000256" key="4">
    <source>
        <dbReference type="HAMAP-Rule" id="MF_01185"/>
    </source>
</evidence>
<dbReference type="RefSeq" id="WP_147056499.1">
    <property type="nucleotide sequence ID" value="NZ_BJYL01000016.1"/>
</dbReference>
<evidence type="ECO:0000313" key="5">
    <source>
        <dbReference type="EMBL" id="GEN82998.1"/>
    </source>
</evidence>
<comment type="similarity">
    <text evidence="4">Belongs to the FliW family.</text>
</comment>
<dbReference type="Proteomes" id="UP000321901">
    <property type="component" value="Unassembled WGS sequence"/>
</dbReference>
<keyword evidence="5" id="KW-0969">Cilium</keyword>
<dbReference type="PANTHER" id="PTHR39190:SF1">
    <property type="entry name" value="FLAGELLAR ASSEMBLY FACTOR FLIW"/>
    <property type="match status" value="1"/>
</dbReference>
<keyword evidence="2 4" id="KW-1005">Bacterial flagellum biogenesis</keyword>
<dbReference type="SUPFAM" id="SSF141457">
    <property type="entry name" value="BH3618-like"/>
    <property type="match status" value="1"/>
</dbReference>
<protein>
    <recommendedName>
        <fullName evidence="4">Flagellar assembly factor FliW</fullName>
    </recommendedName>
</protein>
<keyword evidence="1 4" id="KW-0963">Cytoplasm</keyword>
<keyword evidence="5" id="KW-0282">Flagellum</keyword>
<dbReference type="Gene3D" id="2.30.290.10">
    <property type="entry name" value="BH3618-like"/>
    <property type="match status" value="1"/>
</dbReference>
<organism evidence="5 6">
    <name type="scientific">Sporosarcina luteola</name>
    <dbReference type="NCBI Taxonomy" id="582850"/>
    <lineage>
        <taxon>Bacteria</taxon>
        <taxon>Bacillati</taxon>
        <taxon>Bacillota</taxon>
        <taxon>Bacilli</taxon>
        <taxon>Bacillales</taxon>
        <taxon>Caryophanaceae</taxon>
        <taxon>Sporosarcina</taxon>
    </lineage>
</organism>
<comment type="caution">
    <text evidence="5">The sequence shown here is derived from an EMBL/GenBank/DDBJ whole genome shotgun (WGS) entry which is preliminary data.</text>
</comment>
<evidence type="ECO:0000256" key="3">
    <source>
        <dbReference type="ARBA" id="ARBA00022845"/>
    </source>
</evidence>
<comment type="subunit">
    <text evidence="4">Interacts with translational regulator CsrA and flagellin(s).</text>
</comment>
<dbReference type="OrthoDB" id="9801235at2"/>
<keyword evidence="5" id="KW-0966">Cell projection</keyword>
<name>A0A511Z6D8_9BACL</name>
<accession>A0A511Z6D8</accession>
<dbReference type="EMBL" id="BJYL01000016">
    <property type="protein sequence ID" value="GEN82998.1"/>
    <property type="molecule type" value="Genomic_DNA"/>
</dbReference>
<comment type="subcellular location">
    <subcellularLocation>
        <location evidence="4">Cytoplasm</location>
    </subcellularLocation>
</comment>
<reference evidence="5 6" key="1">
    <citation type="submission" date="2019-07" db="EMBL/GenBank/DDBJ databases">
        <title>Whole genome shotgun sequence of Sporosarcina luteola NBRC 105378.</title>
        <authorList>
            <person name="Hosoyama A."/>
            <person name="Uohara A."/>
            <person name="Ohji S."/>
            <person name="Ichikawa N."/>
        </authorList>
    </citation>
    <scope>NUCLEOTIDE SEQUENCE [LARGE SCALE GENOMIC DNA]</scope>
    <source>
        <strain evidence="5 6">NBRC 105378</strain>
    </source>
</reference>
<dbReference type="InterPro" id="IPR024046">
    <property type="entry name" value="Flagellar_assmbl_FliW_dom_sf"/>
</dbReference>
<keyword evidence="6" id="KW-1185">Reference proteome</keyword>
<keyword evidence="4" id="KW-0143">Chaperone</keyword>
<dbReference type="GO" id="GO:0044780">
    <property type="term" value="P:bacterial-type flagellum assembly"/>
    <property type="evidence" value="ECO:0007669"/>
    <property type="project" value="UniProtKB-UniRule"/>
</dbReference>
<evidence type="ECO:0000256" key="1">
    <source>
        <dbReference type="ARBA" id="ARBA00022490"/>
    </source>
</evidence>
<dbReference type="PANTHER" id="PTHR39190">
    <property type="entry name" value="FLAGELLAR ASSEMBLY FACTOR FLIW"/>
    <property type="match status" value="1"/>
</dbReference>
<proteinExistence type="inferred from homology"/>
<dbReference type="NCBIfam" id="NF009793">
    <property type="entry name" value="PRK13285.1-1"/>
    <property type="match status" value="1"/>
</dbReference>
<dbReference type="Pfam" id="PF02623">
    <property type="entry name" value="FliW"/>
    <property type="match status" value="1"/>
</dbReference>
<evidence type="ECO:0000256" key="2">
    <source>
        <dbReference type="ARBA" id="ARBA00022795"/>
    </source>
</evidence>
<dbReference type="InterPro" id="IPR003775">
    <property type="entry name" value="Flagellar_assembly_factor_FliW"/>
</dbReference>
<sequence length="145" mass="16499">MNIQTKFHGQIDIQSDQLWSFPKGIPGFEGEKEFVLLPIEGNDIFQVLQSSNTPTVAFIVTNPYTLVADYSFDIDEPTIELLNIEKPEDIFVLGILTLKQPFESSTINLQAPLIFQMNNRTAKQMILNDNRFTTRHTIGQPKEAK</sequence>
<keyword evidence="3 4" id="KW-0810">Translation regulation</keyword>
<dbReference type="GO" id="GO:0006417">
    <property type="term" value="P:regulation of translation"/>
    <property type="evidence" value="ECO:0007669"/>
    <property type="project" value="UniProtKB-KW"/>
</dbReference>